<name>A0ABS8Q3K0_9BURK</name>
<dbReference type="Pfam" id="PF09867">
    <property type="entry name" value="TagF_N"/>
    <property type="match status" value="1"/>
</dbReference>
<keyword evidence="2" id="KW-1185">Reference proteome</keyword>
<evidence type="ECO:0000313" key="2">
    <source>
        <dbReference type="Proteomes" id="UP001179361"/>
    </source>
</evidence>
<dbReference type="Proteomes" id="UP001179361">
    <property type="component" value="Unassembled WGS sequence"/>
</dbReference>
<dbReference type="Gene3D" id="3.40.1730.10">
    <property type="entry name" value="pa0076 domain"/>
    <property type="match status" value="1"/>
</dbReference>
<gene>
    <name evidence="1" type="primary">tagF</name>
    <name evidence="1" type="ORF">LQ564_08345</name>
</gene>
<comment type="caution">
    <text evidence="1">The sequence shown here is derived from an EMBL/GenBank/DDBJ whole genome shotgun (WGS) entry which is preliminary data.</text>
</comment>
<proteinExistence type="predicted"/>
<evidence type="ECO:0000313" key="1">
    <source>
        <dbReference type="EMBL" id="MCD2516325.1"/>
    </source>
</evidence>
<reference evidence="1" key="1">
    <citation type="submission" date="2021-11" db="EMBL/GenBank/DDBJ databases">
        <title>The complete genome of Massilia sp sp. G4R7.</title>
        <authorList>
            <person name="Liu L."/>
            <person name="Yue J."/>
            <person name="Yuan J."/>
            <person name="Yang F."/>
            <person name="Li L."/>
        </authorList>
    </citation>
    <scope>NUCLEOTIDE SEQUENCE</scope>
    <source>
        <strain evidence="1">G4R7</strain>
    </source>
</reference>
<accession>A0ABS8Q3K0</accession>
<protein>
    <submittedName>
        <fullName evidence="1">Type VI secretion system-associated protein TagF</fullName>
    </submittedName>
</protein>
<dbReference type="InterPro" id="IPR038225">
    <property type="entry name" value="TagF_sf"/>
</dbReference>
<dbReference type="NCBIfam" id="TIGR03373">
    <property type="entry name" value="VI_minor_4"/>
    <property type="match status" value="1"/>
</dbReference>
<dbReference type="RefSeq" id="WP_231057646.1">
    <property type="nucleotide sequence ID" value="NZ_JAJNOC010000002.1"/>
</dbReference>
<sequence>MMRGPVLDRIGYFGKIPARADFVKLADDPATISMLDRWLAQVMTQLAEDARWRINYDAMPAVSFALVGPGRRHAVAGHLVASHDQSGRRFPFLAARTHAVLDPAAFVTRSPLAFAPLWTFLESMCPRVLCELDPGPHLQAIADAAVPLGEAEPTLSQLLANGTVGSLGALLGERGFARMLLALGLLLQPVMHSQPAELHKSLVLPLPQDPGQRFAVAAFWLQLVAPFLRRANFDLALFITRQEGRPVLVIGFCEALAETLRAVVDPLAGLEQQVRLGDTGWIDEQLYIDLDVRSLASYLAQADLPLGLARDMFMKTFIGAAP</sequence>
<organism evidence="1 2">
    <name type="scientific">Massilia phyllostachyos</name>
    <dbReference type="NCBI Taxonomy" id="2898585"/>
    <lineage>
        <taxon>Bacteria</taxon>
        <taxon>Pseudomonadati</taxon>
        <taxon>Pseudomonadota</taxon>
        <taxon>Betaproteobacteria</taxon>
        <taxon>Burkholderiales</taxon>
        <taxon>Oxalobacteraceae</taxon>
        <taxon>Telluria group</taxon>
        <taxon>Massilia</taxon>
    </lineage>
</organism>
<dbReference type="InterPro" id="IPR017748">
    <property type="entry name" value="TagF"/>
</dbReference>
<dbReference type="EMBL" id="JAJNOC010000002">
    <property type="protein sequence ID" value="MCD2516325.1"/>
    <property type="molecule type" value="Genomic_DNA"/>
</dbReference>